<dbReference type="InterPro" id="IPR019289">
    <property type="entry name" value="Phage_tail_E/E"/>
</dbReference>
<keyword evidence="2" id="KW-1185">Reference proteome</keyword>
<dbReference type="AlphaFoldDB" id="A0A9X3IP17"/>
<organism evidence="1 2">
    <name type="scientific">Kaistia nematophila</name>
    <dbReference type="NCBI Taxonomy" id="2994654"/>
    <lineage>
        <taxon>Bacteria</taxon>
        <taxon>Pseudomonadati</taxon>
        <taxon>Pseudomonadota</taxon>
        <taxon>Alphaproteobacteria</taxon>
        <taxon>Hyphomicrobiales</taxon>
        <taxon>Kaistiaceae</taxon>
        <taxon>Kaistia</taxon>
    </lineage>
</organism>
<reference evidence="1" key="1">
    <citation type="submission" date="2022-11" db="EMBL/GenBank/DDBJ databases">
        <title>Biodiversity and phylogenetic relationships of bacteria.</title>
        <authorList>
            <person name="Machado R.A.R."/>
            <person name="Bhat A."/>
            <person name="Loulou A."/>
            <person name="Kallel S."/>
        </authorList>
    </citation>
    <scope>NUCLEOTIDE SEQUENCE</scope>
    <source>
        <strain evidence="1">K-TC2</strain>
    </source>
</reference>
<dbReference type="Pfam" id="PF10109">
    <property type="entry name" value="Phage_TAC_7"/>
    <property type="match status" value="1"/>
</dbReference>
<comment type="caution">
    <text evidence="1">The sequence shown here is derived from an EMBL/GenBank/DDBJ whole genome shotgun (WGS) entry which is preliminary data.</text>
</comment>
<dbReference type="RefSeq" id="WP_266340449.1">
    <property type="nucleotide sequence ID" value="NZ_JAPKNK010000010.1"/>
</dbReference>
<sequence length="91" mass="9558">MTSAIEVKLSRTYKLAGKDADTLVLREPKLADLIAIENVGRDAGQHGAAALLMAQLSGATQPEIAEMSLGDYAKCDRALRPFTVIAEGGGD</sequence>
<evidence type="ECO:0000313" key="1">
    <source>
        <dbReference type="EMBL" id="MCX5571490.1"/>
    </source>
</evidence>
<protein>
    <submittedName>
        <fullName evidence="1">Phage tail assembly protein</fullName>
    </submittedName>
</protein>
<evidence type="ECO:0000313" key="2">
    <source>
        <dbReference type="Proteomes" id="UP001144805"/>
    </source>
</evidence>
<accession>A0A9X3IP17</accession>
<gene>
    <name evidence="1" type="ORF">OSH07_19985</name>
</gene>
<name>A0A9X3IP17_9HYPH</name>
<proteinExistence type="predicted"/>
<dbReference type="Proteomes" id="UP001144805">
    <property type="component" value="Unassembled WGS sequence"/>
</dbReference>
<dbReference type="EMBL" id="JAPKNK010000010">
    <property type="protein sequence ID" value="MCX5571490.1"/>
    <property type="molecule type" value="Genomic_DNA"/>
</dbReference>